<feature type="domain" description="DUF6589" evidence="1">
    <location>
        <begin position="177"/>
        <end position="304"/>
    </location>
</feature>
<dbReference type="Pfam" id="PF20231">
    <property type="entry name" value="DUF6589"/>
    <property type="match status" value="1"/>
</dbReference>
<dbReference type="EMBL" id="JAIWYP010000008">
    <property type="protein sequence ID" value="KAH3786327.1"/>
    <property type="molecule type" value="Genomic_DNA"/>
</dbReference>
<reference evidence="2" key="2">
    <citation type="submission" date="2020-11" db="EMBL/GenBank/DDBJ databases">
        <authorList>
            <person name="McCartney M.A."/>
            <person name="Auch B."/>
            <person name="Kono T."/>
            <person name="Mallez S."/>
            <person name="Becker A."/>
            <person name="Gohl D.M."/>
            <person name="Silverstein K.A.T."/>
            <person name="Koren S."/>
            <person name="Bechman K.B."/>
            <person name="Herman A."/>
            <person name="Abrahante J.E."/>
            <person name="Garbe J."/>
        </authorList>
    </citation>
    <scope>NUCLEOTIDE SEQUENCE</scope>
    <source>
        <strain evidence="2">Duluth1</strain>
        <tissue evidence="2">Whole animal</tissue>
    </source>
</reference>
<proteinExistence type="predicted"/>
<gene>
    <name evidence="2" type="ORF">DPMN_164434</name>
</gene>
<keyword evidence="3" id="KW-1185">Reference proteome</keyword>
<dbReference type="AlphaFoldDB" id="A0A9D4EU80"/>
<dbReference type="InterPro" id="IPR046496">
    <property type="entry name" value="DUF6589"/>
</dbReference>
<evidence type="ECO:0000313" key="3">
    <source>
        <dbReference type="Proteomes" id="UP000828390"/>
    </source>
</evidence>
<name>A0A9D4EU80_DREPO</name>
<evidence type="ECO:0000259" key="1">
    <source>
        <dbReference type="Pfam" id="PF20231"/>
    </source>
</evidence>
<evidence type="ECO:0000313" key="2">
    <source>
        <dbReference type="EMBL" id="KAH3786327.1"/>
    </source>
</evidence>
<dbReference type="Proteomes" id="UP000828390">
    <property type="component" value="Unassembled WGS sequence"/>
</dbReference>
<protein>
    <recommendedName>
        <fullName evidence="1">DUF6589 domain-containing protein</fullName>
    </recommendedName>
</protein>
<accession>A0A9D4EU80</accession>
<comment type="caution">
    <text evidence="2">The sequence shown here is derived from an EMBL/GenBank/DDBJ whole genome shotgun (WGS) entry which is preliminary data.</text>
</comment>
<sequence>MAIAGENPSPNKIAPIVAAYAILMNARNEKLSAWHRLTTVVSIKGHLDDSVSSRALTLFNRMGLTMSTSSKLRLLDEAGEMLEDNIARSLRKNPLIKITGDNLDIYVRTGHHSLDRHNKDLHTFASNIIFSRIAQLGSFSTSFTMPSLETLSPEKFFPNGHHRDTLTNTYCVLLGRILAEFKDFSWVQKVLPAHIYHPYQAEMRQKSEVFQLPIILKNEAKHEDCIDILDQYQQVLCDVYMKVFGSTDLLRYYKVPVGGDQLTRVSLEEAKHLRSLATSPEKRFEDLHPFIIELWHIKQDFLECSW</sequence>
<organism evidence="2 3">
    <name type="scientific">Dreissena polymorpha</name>
    <name type="common">Zebra mussel</name>
    <name type="synonym">Mytilus polymorpha</name>
    <dbReference type="NCBI Taxonomy" id="45954"/>
    <lineage>
        <taxon>Eukaryota</taxon>
        <taxon>Metazoa</taxon>
        <taxon>Spiralia</taxon>
        <taxon>Lophotrochozoa</taxon>
        <taxon>Mollusca</taxon>
        <taxon>Bivalvia</taxon>
        <taxon>Autobranchia</taxon>
        <taxon>Heteroconchia</taxon>
        <taxon>Euheterodonta</taxon>
        <taxon>Imparidentia</taxon>
        <taxon>Neoheterodontei</taxon>
        <taxon>Myida</taxon>
        <taxon>Dreissenoidea</taxon>
        <taxon>Dreissenidae</taxon>
        <taxon>Dreissena</taxon>
    </lineage>
</organism>
<reference evidence="2" key="1">
    <citation type="journal article" date="2019" name="bioRxiv">
        <title>The Genome of the Zebra Mussel, Dreissena polymorpha: A Resource for Invasive Species Research.</title>
        <authorList>
            <person name="McCartney M.A."/>
            <person name="Auch B."/>
            <person name="Kono T."/>
            <person name="Mallez S."/>
            <person name="Zhang Y."/>
            <person name="Obille A."/>
            <person name="Becker A."/>
            <person name="Abrahante J.E."/>
            <person name="Garbe J."/>
            <person name="Badalamenti J.P."/>
            <person name="Herman A."/>
            <person name="Mangelson H."/>
            <person name="Liachko I."/>
            <person name="Sullivan S."/>
            <person name="Sone E.D."/>
            <person name="Koren S."/>
            <person name="Silverstein K.A.T."/>
            <person name="Beckman K.B."/>
            <person name="Gohl D.M."/>
        </authorList>
    </citation>
    <scope>NUCLEOTIDE SEQUENCE</scope>
    <source>
        <strain evidence="2">Duluth1</strain>
        <tissue evidence="2">Whole animal</tissue>
    </source>
</reference>